<evidence type="ECO:0000256" key="4">
    <source>
        <dbReference type="ARBA" id="ARBA00022692"/>
    </source>
</evidence>
<reference evidence="15" key="1">
    <citation type="journal article" date="2015" name="Sci. Rep.">
        <title>Cubozoan genome illuminates functional diversification of opsins and photoreceptor evolution.</title>
        <authorList>
            <person name="Liegertova M."/>
            <person name="Pergner J."/>
            <person name="Kozmikova I."/>
            <person name="Fabian P."/>
            <person name="Pombinho A.R."/>
            <person name="Strnad H."/>
            <person name="Paces J."/>
            <person name="Vlcek C."/>
            <person name="Bartunek P."/>
            <person name="Kozmik Z."/>
        </authorList>
    </citation>
    <scope>NUCLEOTIDE SEQUENCE</scope>
</reference>
<feature type="transmembrane region" description="Helical" evidence="13">
    <location>
        <begin position="51"/>
        <end position="72"/>
    </location>
</feature>
<dbReference type="GO" id="GO:0004930">
    <property type="term" value="F:G protein-coupled receptor activity"/>
    <property type="evidence" value="ECO:0007669"/>
    <property type="project" value="UniProtKB-KW"/>
</dbReference>
<feature type="domain" description="G-protein coupled receptors family 1 profile" evidence="14">
    <location>
        <begin position="33"/>
        <end position="405"/>
    </location>
</feature>
<keyword evidence="5" id="KW-0681">Retinal protein</keyword>
<evidence type="ECO:0000256" key="12">
    <source>
        <dbReference type="SAM" id="MobiDB-lite"/>
    </source>
</evidence>
<feature type="transmembrane region" description="Helical" evidence="13">
    <location>
        <begin position="135"/>
        <end position="154"/>
    </location>
</feature>
<evidence type="ECO:0000256" key="1">
    <source>
        <dbReference type="ARBA" id="ARBA00004141"/>
    </source>
</evidence>
<sequence>MNITTQSNGEVPDYVMTMFGCYLLLVAILTIPPNLLVMMVFKNIYMTRPGLINLLIIAVSFNSTMQALVAYPLAIASNFAKKWIFGYYGCQFYGFCVHVMALSTISQLAVIAYRQWKIIQSNEIQQKYLTLRSQVLILILTWIYGVLWSIPPYFGWSKYVYEGIDTSCSVAWESDATIDQSYTVSLLISNFTLPFLVLIYSYFSIYRMMRRHVNIRMISTKMKHLSSGCKWGEEKAGGSEKMKSESTVHSIKSDTSQTPRVRSMEKQYGDGKQNLQVVQFCKDMSGSVSEHQRTNNDCTSESYEVAISLPRTLSDTKQSASHIIIEREQGQSPTKLRLGLKLRREHVEITKTLIIIVVFFVVAWLPYVVLSLAVLFGAANDISPIATTIPAYVAKTSTVCNPLVYGLRHPLF</sequence>
<dbReference type="InterPro" id="IPR000276">
    <property type="entry name" value="GPCR_Rhodpsn"/>
</dbReference>
<proteinExistence type="predicted"/>
<dbReference type="EMBL" id="JQ968416">
    <property type="protein sequence ID" value="AGB67488.1"/>
    <property type="molecule type" value="Genomic_DNA"/>
</dbReference>
<evidence type="ECO:0000256" key="13">
    <source>
        <dbReference type="SAM" id="Phobius"/>
    </source>
</evidence>
<evidence type="ECO:0000313" key="15">
    <source>
        <dbReference type="EMBL" id="AGB67488.1"/>
    </source>
</evidence>
<accession>A0A059NTD1</accession>
<feature type="transmembrane region" description="Helical" evidence="13">
    <location>
        <begin position="182"/>
        <end position="203"/>
    </location>
</feature>
<dbReference type="PROSITE" id="PS50262">
    <property type="entry name" value="G_PROTEIN_RECEP_F1_2"/>
    <property type="match status" value="1"/>
</dbReference>
<dbReference type="GO" id="GO:0007602">
    <property type="term" value="P:phototransduction"/>
    <property type="evidence" value="ECO:0007669"/>
    <property type="project" value="UniProtKB-KW"/>
</dbReference>
<feature type="transmembrane region" description="Helical" evidence="13">
    <location>
        <begin position="353"/>
        <end position="379"/>
    </location>
</feature>
<organism evidence="15">
    <name type="scientific">Tripedalia cystophora</name>
    <name type="common">Mangrove box jellyfish</name>
    <dbReference type="NCBI Taxonomy" id="6141"/>
    <lineage>
        <taxon>Eukaryota</taxon>
        <taxon>Metazoa</taxon>
        <taxon>Cnidaria</taxon>
        <taxon>Cubozoa</taxon>
        <taxon>Carybdeida</taxon>
        <taxon>Tripedaliidae</taxon>
        <taxon>Tripedalia</taxon>
    </lineage>
</organism>
<keyword evidence="8" id="KW-0297">G-protein coupled receptor</keyword>
<feature type="transmembrane region" description="Helical" evidence="13">
    <location>
        <begin position="92"/>
        <end position="114"/>
    </location>
</feature>
<dbReference type="AlphaFoldDB" id="A0A059NTD1"/>
<comment type="subcellular location">
    <subcellularLocation>
        <location evidence="1">Membrane</location>
        <topology evidence="1">Multi-pass membrane protein</topology>
    </subcellularLocation>
</comment>
<dbReference type="GO" id="GO:0016020">
    <property type="term" value="C:membrane"/>
    <property type="evidence" value="ECO:0007669"/>
    <property type="project" value="UniProtKB-SubCell"/>
</dbReference>
<keyword evidence="4 13" id="KW-0812">Transmembrane</keyword>
<feature type="compositionally biased region" description="Polar residues" evidence="12">
    <location>
        <begin position="247"/>
        <end position="260"/>
    </location>
</feature>
<keyword evidence="3" id="KW-0716">Sensory transduction</keyword>
<feature type="transmembrane region" description="Helical" evidence="13">
    <location>
        <begin position="14"/>
        <end position="39"/>
    </location>
</feature>
<evidence type="ECO:0000259" key="14">
    <source>
        <dbReference type="PROSITE" id="PS50262"/>
    </source>
</evidence>
<keyword evidence="6 13" id="KW-1133">Transmembrane helix</keyword>
<evidence type="ECO:0000256" key="2">
    <source>
        <dbReference type="ARBA" id="ARBA00022543"/>
    </source>
</evidence>
<dbReference type="PANTHER" id="PTHR24240">
    <property type="entry name" value="OPSIN"/>
    <property type="match status" value="1"/>
</dbReference>
<dbReference type="Gene3D" id="1.20.1070.10">
    <property type="entry name" value="Rhodopsin 7-helix transmembrane proteins"/>
    <property type="match status" value="1"/>
</dbReference>
<keyword evidence="7" id="KW-0157">Chromophore</keyword>
<gene>
    <name evidence="15" type="primary">op17</name>
</gene>
<dbReference type="SUPFAM" id="SSF81321">
    <property type="entry name" value="Family A G protein-coupled receptor-like"/>
    <property type="match status" value="1"/>
</dbReference>
<keyword evidence="9 13" id="KW-0472">Membrane</keyword>
<evidence type="ECO:0000256" key="6">
    <source>
        <dbReference type="ARBA" id="ARBA00022989"/>
    </source>
</evidence>
<evidence type="ECO:0000256" key="8">
    <source>
        <dbReference type="ARBA" id="ARBA00023040"/>
    </source>
</evidence>
<dbReference type="PROSITE" id="PS00238">
    <property type="entry name" value="OPSIN"/>
    <property type="match status" value="1"/>
</dbReference>
<dbReference type="GO" id="GO:0009881">
    <property type="term" value="F:photoreceptor activity"/>
    <property type="evidence" value="ECO:0007669"/>
    <property type="project" value="UniProtKB-KW"/>
</dbReference>
<name>A0A059NTD1_TRICY</name>
<evidence type="ECO:0000256" key="5">
    <source>
        <dbReference type="ARBA" id="ARBA00022925"/>
    </source>
</evidence>
<keyword evidence="10" id="KW-0675">Receptor</keyword>
<evidence type="ECO:0000256" key="7">
    <source>
        <dbReference type="ARBA" id="ARBA00022991"/>
    </source>
</evidence>
<dbReference type="PRINTS" id="PR00237">
    <property type="entry name" value="GPCRRHODOPSN"/>
</dbReference>
<dbReference type="InterPro" id="IPR050125">
    <property type="entry name" value="GPCR_opsins"/>
</dbReference>
<evidence type="ECO:0000256" key="11">
    <source>
        <dbReference type="ARBA" id="ARBA00023224"/>
    </source>
</evidence>
<dbReference type="InterPro" id="IPR017452">
    <property type="entry name" value="GPCR_Rhodpsn_7TM"/>
</dbReference>
<keyword evidence="2" id="KW-0600">Photoreceptor protein</keyword>
<evidence type="ECO:0000256" key="3">
    <source>
        <dbReference type="ARBA" id="ARBA00022606"/>
    </source>
</evidence>
<feature type="non-terminal residue" evidence="15">
    <location>
        <position position="412"/>
    </location>
</feature>
<evidence type="ECO:0000256" key="9">
    <source>
        <dbReference type="ARBA" id="ARBA00023136"/>
    </source>
</evidence>
<dbReference type="InterPro" id="IPR027430">
    <property type="entry name" value="Retinal_BS"/>
</dbReference>
<feature type="region of interest" description="Disordered" evidence="12">
    <location>
        <begin position="242"/>
        <end position="261"/>
    </location>
</feature>
<dbReference type="Pfam" id="PF00001">
    <property type="entry name" value="7tm_1"/>
    <property type="match status" value="1"/>
</dbReference>
<keyword evidence="11" id="KW-0807">Transducer</keyword>
<evidence type="ECO:0000256" key="10">
    <source>
        <dbReference type="ARBA" id="ARBA00023170"/>
    </source>
</evidence>
<protein>
    <submittedName>
        <fullName evidence="15">C-like opsin</fullName>
    </submittedName>
</protein>